<name>A0A564FYG9_9HYPH</name>
<keyword evidence="4" id="KW-1185">Reference proteome</keyword>
<dbReference type="EMBL" id="CABFVH010000013">
    <property type="protein sequence ID" value="VUF12778.1"/>
    <property type="molecule type" value="Genomic_DNA"/>
</dbReference>
<evidence type="ECO:0000313" key="2">
    <source>
        <dbReference type="EMBL" id="VUF12778.1"/>
    </source>
</evidence>
<organism evidence="2 3">
    <name type="scientific">Methylobacterium dankookense</name>
    <dbReference type="NCBI Taxonomy" id="560405"/>
    <lineage>
        <taxon>Bacteria</taxon>
        <taxon>Pseudomonadati</taxon>
        <taxon>Pseudomonadota</taxon>
        <taxon>Alphaproteobacteria</taxon>
        <taxon>Hyphomicrobiales</taxon>
        <taxon>Methylobacteriaceae</taxon>
        <taxon>Methylobacterium</taxon>
    </lineage>
</organism>
<proteinExistence type="predicted"/>
<evidence type="ECO:0000313" key="4">
    <source>
        <dbReference type="Proteomes" id="UP001055303"/>
    </source>
</evidence>
<evidence type="ECO:0000313" key="1">
    <source>
        <dbReference type="EMBL" id="GJD54422.1"/>
    </source>
</evidence>
<dbReference type="Proteomes" id="UP001055303">
    <property type="component" value="Unassembled WGS sequence"/>
</dbReference>
<dbReference type="Proteomes" id="UP000401717">
    <property type="component" value="Unassembled WGS sequence"/>
</dbReference>
<gene>
    <name evidence="1" type="ORF">IFDJLNFL_0293</name>
    <name evidence="2" type="ORF">MTDSW087_02473</name>
</gene>
<evidence type="ECO:0000313" key="3">
    <source>
        <dbReference type="Proteomes" id="UP000401717"/>
    </source>
</evidence>
<sequence>MGDDRGFVMSSAMQIAAGGLAGANLRLTAAAEQVARLDAGPGGTGRPDGSGLPEAVILDLSPTALDAIGAGTAFEADTIAARDAAETTRLLDVRA</sequence>
<protein>
    <submittedName>
        <fullName evidence="2">Uncharacterized protein</fullName>
    </submittedName>
</protein>
<reference evidence="1" key="2">
    <citation type="journal article" date="2021" name="Front. Microbiol.">
        <title>Comprehensive Comparative Genomics and Phenotyping of Methylobacterium Species.</title>
        <authorList>
            <person name="Alessa O."/>
            <person name="Ogura Y."/>
            <person name="Fujitani Y."/>
            <person name="Takami H."/>
            <person name="Hayashi T."/>
            <person name="Sahin N."/>
            <person name="Tani A."/>
        </authorList>
    </citation>
    <scope>NUCLEOTIDE SEQUENCE</scope>
    <source>
        <strain evidence="1">DSM 22415</strain>
    </source>
</reference>
<dbReference type="EMBL" id="BPQI01000006">
    <property type="protein sequence ID" value="GJD54422.1"/>
    <property type="molecule type" value="Genomic_DNA"/>
</dbReference>
<dbReference type="AlphaFoldDB" id="A0A564FYG9"/>
<reference evidence="2 3" key="1">
    <citation type="submission" date="2019-06" db="EMBL/GenBank/DDBJ databases">
        <authorList>
            <person name="Rodrigo-Torres L."/>
            <person name="Arahal R. D."/>
            <person name="Lucena T."/>
        </authorList>
    </citation>
    <scope>NUCLEOTIDE SEQUENCE [LARGE SCALE GENOMIC DNA]</scope>
    <source>
        <strain evidence="2 3">SW08-7</strain>
    </source>
</reference>
<reference evidence="1" key="3">
    <citation type="submission" date="2021-08" db="EMBL/GenBank/DDBJ databases">
        <authorList>
            <person name="Tani A."/>
            <person name="Ola A."/>
            <person name="Ogura Y."/>
            <person name="Katsura K."/>
            <person name="Hayashi T."/>
        </authorList>
    </citation>
    <scope>NUCLEOTIDE SEQUENCE</scope>
    <source>
        <strain evidence="1">DSM 22415</strain>
    </source>
</reference>
<accession>A0A564FYG9</accession>